<dbReference type="Gramene" id="PUZ47797">
    <property type="protein sequence ID" value="PUZ47797"/>
    <property type="gene ID" value="GQ55_7G195100"/>
</dbReference>
<dbReference type="Gramene" id="PUZ47801">
    <property type="protein sequence ID" value="PUZ47801"/>
    <property type="gene ID" value="GQ55_7G195100"/>
</dbReference>
<dbReference type="AlphaFoldDB" id="A0A2T7CWR9"/>
<accession>A0A2T7CWR9</accession>
<evidence type="ECO:0000313" key="1">
    <source>
        <dbReference type="EMBL" id="PUZ47797.1"/>
    </source>
</evidence>
<dbReference type="EMBL" id="CM009755">
    <property type="protein sequence ID" value="PUZ47798.1"/>
    <property type="molecule type" value="Genomic_DNA"/>
</dbReference>
<evidence type="ECO:0000313" key="2">
    <source>
        <dbReference type="Proteomes" id="UP000244336"/>
    </source>
</evidence>
<reference evidence="1 2" key="1">
    <citation type="submission" date="2018-04" db="EMBL/GenBank/DDBJ databases">
        <title>WGS assembly of Panicum hallii var. hallii HAL2.</title>
        <authorList>
            <person name="Lovell J."/>
            <person name="Jenkins J."/>
            <person name="Lowry D."/>
            <person name="Mamidi S."/>
            <person name="Sreedasyam A."/>
            <person name="Weng X."/>
            <person name="Barry K."/>
            <person name="Bonette J."/>
            <person name="Campitelli B."/>
            <person name="Daum C."/>
            <person name="Gordon S."/>
            <person name="Gould B."/>
            <person name="Lipzen A."/>
            <person name="MacQueen A."/>
            <person name="Palacio-Mejia J."/>
            <person name="Plott C."/>
            <person name="Shakirov E."/>
            <person name="Shu S."/>
            <person name="Yoshinaga Y."/>
            <person name="Zane M."/>
            <person name="Rokhsar D."/>
            <person name="Grimwood J."/>
            <person name="Schmutz J."/>
            <person name="Juenger T."/>
        </authorList>
    </citation>
    <scope>NUCLEOTIDE SEQUENCE [LARGE SCALE GENOMIC DNA]</scope>
    <source>
        <strain evidence="2">cv. HAL2</strain>
        <strain evidence="1">HAL2</strain>
    </source>
</reference>
<organism evidence="1 2">
    <name type="scientific">Panicum hallii var. hallii</name>
    <dbReference type="NCBI Taxonomy" id="1504633"/>
    <lineage>
        <taxon>Eukaryota</taxon>
        <taxon>Viridiplantae</taxon>
        <taxon>Streptophyta</taxon>
        <taxon>Embryophyta</taxon>
        <taxon>Tracheophyta</taxon>
        <taxon>Spermatophyta</taxon>
        <taxon>Magnoliopsida</taxon>
        <taxon>Liliopsida</taxon>
        <taxon>Poales</taxon>
        <taxon>Poaceae</taxon>
        <taxon>PACMAD clade</taxon>
        <taxon>Panicoideae</taxon>
        <taxon>Panicodae</taxon>
        <taxon>Paniceae</taxon>
        <taxon>Panicinae</taxon>
        <taxon>Panicum</taxon>
        <taxon>Panicum sect. Panicum</taxon>
    </lineage>
</organism>
<dbReference type="EMBL" id="CM009755">
    <property type="protein sequence ID" value="PUZ47799.1"/>
    <property type="molecule type" value="Genomic_DNA"/>
</dbReference>
<proteinExistence type="predicted"/>
<gene>
    <name evidence="1" type="ORF">GQ55_7G195100</name>
</gene>
<dbReference type="EMBL" id="CM009755">
    <property type="protein sequence ID" value="PUZ47797.1"/>
    <property type="molecule type" value="Genomic_DNA"/>
</dbReference>
<dbReference type="EMBL" id="CM009755">
    <property type="protein sequence ID" value="PUZ47800.1"/>
    <property type="molecule type" value="Genomic_DNA"/>
</dbReference>
<sequence length="109" mass="12390">MPLRRAAACRRPRRAPFQRYPASFPAETLRRRRSSCRRVVVPSHAAPASCRPSCHPNESLPPPRRVLEIPASSRLGNCGRDLIIVWQPNLSFSNGFFLYVPELPNRLIC</sequence>
<dbReference type="Gramene" id="PUZ47800">
    <property type="protein sequence ID" value="PUZ47800"/>
    <property type="gene ID" value="GQ55_7G195100"/>
</dbReference>
<keyword evidence="2" id="KW-1185">Reference proteome</keyword>
<protein>
    <submittedName>
        <fullName evidence="1">Uncharacterized protein</fullName>
    </submittedName>
</protein>
<dbReference type="EMBL" id="CM009755">
    <property type="protein sequence ID" value="PUZ47801.1"/>
    <property type="molecule type" value="Genomic_DNA"/>
</dbReference>
<dbReference type="Gramene" id="PUZ47799">
    <property type="protein sequence ID" value="PUZ47799"/>
    <property type="gene ID" value="GQ55_7G195100"/>
</dbReference>
<name>A0A2T7CWR9_9POAL</name>
<dbReference type="Gramene" id="PUZ47798">
    <property type="protein sequence ID" value="PUZ47798"/>
    <property type="gene ID" value="GQ55_7G195100"/>
</dbReference>
<dbReference type="Proteomes" id="UP000244336">
    <property type="component" value="Chromosome 7"/>
</dbReference>